<keyword evidence="1" id="KW-0812">Transmembrane</keyword>
<organism evidence="2 3">
    <name type="scientific">Thalassospira xiamenensis</name>
    <dbReference type="NCBI Taxonomy" id="220697"/>
    <lineage>
        <taxon>Bacteria</taxon>
        <taxon>Pseudomonadati</taxon>
        <taxon>Pseudomonadota</taxon>
        <taxon>Alphaproteobacteria</taxon>
        <taxon>Rhodospirillales</taxon>
        <taxon>Thalassospiraceae</taxon>
        <taxon>Thalassospira</taxon>
    </lineage>
</organism>
<dbReference type="Proteomes" id="UP000219068">
    <property type="component" value="Unassembled WGS sequence"/>
</dbReference>
<evidence type="ECO:0000313" key="3">
    <source>
        <dbReference type="Proteomes" id="UP000219068"/>
    </source>
</evidence>
<dbReference type="AlphaFoldDB" id="A0A285U1F6"/>
<name>A0A285U1F6_9PROT</name>
<keyword evidence="1" id="KW-0472">Membrane</keyword>
<proteinExistence type="predicted"/>
<gene>
    <name evidence="2" type="ORF">SAMN05428964_108189</name>
</gene>
<dbReference type="EMBL" id="OBMM01000008">
    <property type="protein sequence ID" value="SOC30224.1"/>
    <property type="molecule type" value="Genomic_DNA"/>
</dbReference>
<sequence>MIASPGFLSAYPAAATVLLGGLILLALGSSVEMYGVKHLGHGSLILSTNGILLKNIWKKDSFFEWEEIDHFDLRLHDGHDHKSNLQAGFYLKSSVEGRGRFVKFSLDLELNPTQLIEKLQDFKDQNSHD</sequence>
<feature type="transmembrane region" description="Helical" evidence="1">
    <location>
        <begin position="6"/>
        <end position="27"/>
    </location>
</feature>
<reference evidence="2 3" key="1">
    <citation type="submission" date="2017-08" db="EMBL/GenBank/DDBJ databases">
        <authorList>
            <person name="de Groot N.N."/>
        </authorList>
    </citation>
    <scope>NUCLEOTIDE SEQUENCE [LARGE SCALE GENOMIC DNA]</scope>
    <source>
        <strain evidence="2 3">USBA 78</strain>
    </source>
</reference>
<accession>A0A285U1F6</accession>
<keyword evidence="1" id="KW-1133">Transmembrane helix</keyword>
<evidence type="ECO:0000256" key="1">
    <source>
        <dbReference type="SAM" id="Phobius"/>
    </source>
</evidence>
<evidence type="ECO:0000313" key="2">
    <source>
        <dbReference type="EMBL" id="SOC30224.1"/>
    </source>
</evidence>
<protein>
    <submittedName>
        <fullName evidence="2">Uncharacterized protein</fullName>
    </submittedName>
</protein>